<dbReference type="AlphaFoldDB" id="A0A1F7S3M5"/>
<dbReference type="EMBL" id="MGDE01000022">
    <property type="protein sequence ID" value="OGL47697.1"/>
    <property type="molecule type" value="Genomic_DNA"/>
</dbReference>
<keyword evidence="3" id="KW-0238">DNA-binding</keyword>
<evidence type="ECO:0000256" key="1">
    <source>
        <dbReference type="SAM" id="Coils"/>
    </source>
</evidence>
<feature type="coiled-coil region" evidence="1">
    <location>
        <begin position="117"/>
        <end position="151"/>
    </location>
</feature>
<reference evidence="3 4" key="1">
    <citation type="journal article" date="2016" name="Nat. Commun.">
        <title>Thousands of microbial genomes shed light on interconnected biogeochemical processes in an aquifer system.</title>
        <authorList>
            <person name="Anantharaman K."/>
            <person name="Brown C.T."/>
            <person name="Hug L.A."/>
            <person name="Sharon I."/>
            <person name="Castelle C.J."/>
            <person name="Probst A.J."/>
            <person name="Thomas B.C."/>
            <person name="Singh A."/>
            <person name="Wilkins M.J."/>
            <person name="Karaoz U."/>
            <person name="Brodie E.L."/>
            <person name="Williams K.H."/>
            <person name="Hubbard S.S."/>
            <person name="Banfield J.F."/>
        </authorList>
    </citation>
    <scope>NUCLEOTIDE SEQUENCE [LARGE SCALE GENOMIC DNA]</scope>
</reference>
<name>A0A1F7S3M5_9BACT</name>
<comment type="caution">
    <text evidence="3">The sequence shown here is derived from an EMBL/GenBank/DDBJ whole genome shotgun (WGS) entry which is preliminary data.</text>
</comment>
<proteinExistence type="predicted"/>
<gene>
    <name evidence="3" type="ORF">A2W05_02945</name>
</gene>
<evidence type="ECO:0000313" key="3">
    <source>
        <dbReference type="EMBL" id="OGL47697.1"/>
    </source>
</evidence>
<sequence>MKALVPLEVIERKIYLIRGEKVMLSSDLAQLYGVEPKVLIQAVKRNIKRFPEDFMFQLTNQEVINLKSQIVTSSWGGIRRANPYAFTEQGVAMLSSVLRSKQAVHVNVAIMRAFVKLREILSINKDLAHKLAQLERKIENHDDEIKLIFDAIRQLMTPPEPKRRRIGFLQEDEKHLKRSKG</sequence>
<evidence type="ECO:0000313" key="4">
    <source>
        <dbReference type="Proteomes" id="UP000178797"/>
    </source>
</evidence>
<dbReference type="Proteomes" id="UP000178797">
    <property type="component" value="Unassembled WGS sequence"/>
</dbReference>
<accession>A0A1F7S3M5</accession>
<evidence type="ECO:0000259" key="2">
    <source>
        <dbReference type="Pfam" id="PF10543"/>
    </source>
</evidence>
<protein>
    <submittedName>
        <fullName evidence="3">DNA-binding protein</fullName>
    </submittedName>
</protein>
<feature type="domain" description="KilA-N DNA-binding" evidence="2">
    <location>
        <begin position="13"/>
        <end position="97"/>
    </location>
</feature>
<keyword evidence="1" id="KW-0175">Coiled coil</keyword>
<dbReference type="Pfam" id="PF10543">
    <property type="entry name" value="ORF6N"/>
    <property type="match status" value="1"/>
</dbReference>
<organism evidence="3 4">
    <name type="scientific">Candidatus Schekmanbacteria bacterium RBG_16_38_10</name>
    <dbReference type="NCBI Taxonomy" id="1817879"/>
    <lineage>
        <taxon>Bacteria</taxon>
        <taxon>Candidatus Schekmaniibacteriota</taxon>
    </lineage>
</organism>
<dbReference type="InterPro" id="IPR018873">
    <property type="entry name" value="KilA-N_DNA-bd_domain"/>
</dbReference>
<dbReference type="GO" id="GO:0003677">
    <property type="term" value="F:DNA binding"/>
    <property type="evidence" value="ECO:0007669"/>
    <property type="project" value="UniProtKB-KW"/>
</dbReference>